<dbReference type="PROSITE" id="PS50887">
    <property type="entry name" value="GGDEF"/>
    <property type="match status" value="1"/>
</dbReference>
<dbReference type="SMART" id="SM00052">
    <property type="entry name" value="EAL"/>
    <property type="match status" value="1"/>
</dbReference>
<keyword evidence="2" id="KW-1003">Cell membrane</keyword>
<evidence type="ECO:0000313" key="10">
    <source>
        <dbReference type="Proteomes" id="UP000647416"/>
    </source>
</evidence>
<evidence type="ECO:0000259" key="8">
    <source>
        <dbReference type="PROSITE" id="PS50887"/>
    </source>
</evidence>
<dbReference type="InterPro" id="IPR001633">
    <property type="entry name" value="EAL_dom"/>
</dbReference>
<evidence type="ECO:0000313" key="9">
    <source>
        <dbReference type="EMBL" id="MBC8595315.1"/>
    </source>
</evidence>
<dbReference type="SUPFAM" id="SSF141868">
    <property type="entry name" value="EAL domain-like"/>
    <property type="match status" value="1"/>
</dbReference>
<dbReference type="InterPro" id="IPR033479">
    <property type="entry name" value="dCache_1"/>
</dbReference>
<dbReference type="Pfam" id="PF02743">
    <property type="entry name" value="dCache_1"/>
    <property type="match status" value="1"/>
</dbReference>
<keyword evidence="4 6" id="KW-1133">Transmembrane helix</keyword>
<dbReference type="Proteomes" id="UP000647416">
    <property type="component" value="Unassembled WGS sequence"/>
</dbReference>
<evidence type="ECO:0000256" key="1">
    <source>
        <dbReference type="ARBA" id="ARBA00004651"/>
    </source>
</evidence>
<organism evidence="9 10">
    <name type="scientific">Qingrenia yutianensis</name>
    <dbReference type="NCBI Taxonomy" id="2763676"/>
    <lineage>
        <taxon>Bacteria</taxon>
        <taxon>Bacillati</taxon>
        <taxon>Bacillota</taxon>
        <taxon>Clostridia</taxon>
        <taxon>Eubacteriales</taxon>
        <taxon>Oscillospiraceae</taxon>
        <taxon>Qingrenia</taxon>
    </lineage>
</organism>
<comment type="subcellular location">
    <subcellularLocation>
        <location evidence="1">Cell membrane</location>
        <topology evidence="1">Multi-pass membrane protein</topology>
    </subcellularLocation>
</comment>
<dbReference type="CDD" id="cd01948">
    <property type="entry name" value="EAL"/>
    <property type="match status" value="1"/>
</dbReference>
<dbReference type="GO" id="GO:0005886">
    <property type="term" value="C:plasma membrane"/>
    <property type="evidence" value="ECO:0007669"/>
    <property type="project" value="UniProtKB-SubCell"/>
</dbReference>
<evidence type="ECO:0000256" key="3">
    <source>
        <dbReference type="ARBA" id="ARBA00022692"/>
    </source>
</evidence>
<feature type="transmembrane region" description="Helical" evidence="6">
    <location>
        <begin position="12"/>
        <end position="34"/>
    </location>
</feature>
<feature type="domain" description="EAL" evidence="7">
    <location>
        <begin position="749"/>
        <end position="1002"/>
    </location>
</feature>
<evidence type="ECO:0000256" key="4">
    <source>
        <dbReference type="ARBA" id="ARBA00022989"/>
    </source>
</evidence>
<dbReference type="Gene3D" id="3.30.450.20">
    <property type="entry name" value="PAS domain"/>
    <property type="match status" value="1"/>
</dbReference>
<keyword evidence="10" id="KW-1185">Reference proteome</keyword>
<dbReference type="SMART" id="SM00267">
    <property type="entry name" value="GGDEF"/>
    <property type="match status" value="1"/>
</dbReference>
<dbReference type="RefSeq" id="WP_262431041.1">
    <property type="nucleotide sequence ID" value="NZ_JACRTE010000001.1"/>
</dbReference>
<feature type="domain" description="GGDEF" evidence="8">
    <location>
        <begin position="613"/>
        <end position="740"/>
    </location>
</feature>
<dbReference type="InterPro" id="IPR000160">
    <property type="entry name" value="GGDEF_dom"/>
</dbReference>
<dbReference type="GO" id="GO:0071111">
    <property type="term" value="F:cyclic-guanylate-specific phosphodiesterase activity"/>
    <property type="evidence" value="ECO:0007669"/>
    <property type="project" value="InterPro"/>
</dbReference>
<dbReference type="Pfam" id="PF00563">
    <property type="entry name" value="EAL"/>
    <property type="match status" value="1"/>
</dbReference>
<accession>A0A926FBI9</accession>
<keyword evidence="5 6" id="KW-0472">Membrane</keyword>
<evidence type="ECO:0000256" key="6">
    <source>
        <dbReference type="SAM" id="Phobius"/>
    </source>
</evidence>
<dbReference type="InterPro" id="IPR035919">
    <property type="entry name" value="EAL_sf"/>
</dbReference>
<dbReference type="PANTHER" id="PTHR33121:SF79">
    <property type="entry name" value="CYCLIC DI-GMP PHOSPHODIESTERASE PDED-RELATED"/>
    <property type="match status" value="1"/>
</dbReference>
<feature type="transmembrane region" description="Helical" evidence="6">
    <location>
        <begin position="281"/>
        <end position="302"/>
    </location>
</feature>
<evidence type="ECO:0000256" key="5">
    <source>
        <dbReference type="ARBA" id="ARBA00023136"/>
    </source>
</evidence>
<dbReference type="Gene3D" id="3.20.20.450">
    <property type="entry name" value="EAL domain"/>
    <property type="match status" value="1"/>
</dbReference>
<dbReference type="PANTHER" id="PTHR33121">
    <property type="entry name" value="CYCLIC DI-GMP PHOSPHODIESTERASE PDEF"/>
    <property type="match status" value="1"/>
</dbReference>
<proteinExistence type="predicted"/>
<gene>
    <name evidence="9" type="ORF">H8706_00300</name>
</gene>
<evidence type="ECO:0000259" key="7">
    <source>
        <dbReference type="PROSITE" id="PS50883"/>
    </source>
</evidence>
<dbReference type="SUPFAM" id="SSF55073">
    <property type="entry name" value="Nucleotide cyclase"/>
    <property type="match status" value="1"/>
</dbReference>
<dbReference type="EMBL" id="JACRTE010000001">
    <property type="protein sequence ID" value="MBC8595315.1"/>
    <property type="molecule type" value="Genomic_DNA"/>
</dbReference>
<keyword evidence="3 6" id="KW-0812">Transmembrane</keyword>
<comment type="caution">
    <text evidence="9">The sequence shown here is derived from an EMBL/GenBank/DDBJ whole genome shotgun (WGS) entry which is preliminary data.</text>
</comment>
<dbReference type="InterPro" id="IPR029787">
    <property type="entry name" value="Nucleotide_cyclase"/>
</dbReference>
<dbReference type="InterPro" id="IPR043128">
    <property type="entry name" value="Rev_trsase/Diguanyl_cyclase"/>
</dbReference>
<dbReference type="Pfam" id="PF00990">
    <property type="entry name" value="GGDEF"/>
    <property type="match status" value="1"/>
</dbReference>
<dbReference type="Gene3D" id="3.30.70.270">
    <property type="match status" value="1"/>
</dbReference>
<sequence length="1007" mass="113586">MKKLKYDMKFVLRGIMVPILILVAAAALVLWIYFFKISEASEKRAYRLLAEAAKTLNVAMVERKQSSFQQLNIIAHGINWDTDIYNDDNVLRKLKTFADESLFANIAITDKRGIMLYQNGSTADCSDRPYFKDAMNGKTSTQFLKSGRMSGDTVFVFAVPVRQGGEIIGAIIGTRNLTDILSVLSFQDEIAQYNFLCNGDGRVISVPSGDDLGVSVGGMLGKCFKVENGEVQTDDNQVCKYNYNGNTYYGIYTHSGLDDIFIFSIVGERYASSLAGLYSKLGVMVTAIIFLFTMIAAAVVIIRLKRRITIVKGNELERRKKLEEYHNFQSRRLLDRTNVLGAFNLNLTKNTVDKDGELLKRLTGRDAQYSVEDLCDIIFERIHPSERERYLGHLSREALMLAAQRGKSSVQNDFLFYNPGGRYIWLRVVADLVKNPITGDYEALVYAIGINNTMRLEQIGKKLIRENFEAMGLIDVESGRVFGIKALGGGDIMNNHGLKSGLVYDSVAQTALANYLSEYDFKFVRENIRFKTVKEKLETAQNWSVTVHSCRMGGDRYYKIKYSYLDGEKESIVVSCEDITDILASKMDIETGLYNSAGFHEKVTEWLKENPGKKYRMYRYNLDGFSNINGTYGYEAGNKVLRDIAKHMRARSTDSSFAAHLNADHFVRFCSEDYPSAEECYKKFLSDFADYEIHYPLTIHIGVYDLCEKDCGSFTMSYKAHLALQSIKGDLGTHIAYYKKGLMQTAKNQQELIADVENAVKDGQFEVWLQPQFNYSGALVGAEALTRWRHPEKGLIMPADFVPLLEKSRQITLVDEFVWDKCCEYIKILDGEGIKLPLSVNASRIDIRDKNVCPHIEDMAERHGISHGLLRLEITESAYLTETEELKSAVTAFKNAGFAVEMDDFGSGYSSLNILLDLDIDILKIDKKLVSKAGIGDEKSDSILRAVANMAKSLKISVIAEGVENKTQADFLNSVGCTDMQGYYYAKPMPFDKFKEFIKNKRVDGLQ</sequence>
<dbReference type="PROSITE" id="PS50883">
    <property type="entry name" value="EAL"/>
    <property type="match status" value="1"/>
</dbReference>
<dbReference type="SUPFAM" id="SSF103190">
    <property type="entry name" value="Sensory domain-like"/>
    <property type="match status" value="1"/>
</dbReference>
<protein>
    <submittedName>
        <fullName evidence="9">EAL domain-containing protein</fullName>
    </submittedName>
</protein>
<reference evidence="9" key="1">
    <citation type="submission" date="2020-08" db="EMBL/GenBank/DDBJ databases">
        <title>Genome public.</title>
        <authorList>
            <person name="Liu C."/>
            <person name="Sun Q."/>
        </authorList>
    </citation>
    <scope>NUCLEOTIDE SEQUENCE</scope>
    <source>
        <strain evidence="9">NSJ-50</strain>
    </source>
</reference>
<dbReference type="AlphaFoldDB" id="A0A926FBI9"/>
<evidence type="ECO:0000256" key="2">
    <source>
        <dbReference type="ARBA" id="ARBA00022475"/>
    </source>
</evidence>
<dbReference type="InterPro" id="IPR029151">
    <property type="entry name" value="Sensor-like_sf"/>
</dbReference>
<name>A0A926FBI9_9FIRM</name>
<dbReference type="InterPro" id="IPR050706">
    <property type="entry name" value="Cyclic-di-GMP_PDE-like"/>
</dbReference>